<dbReference type="Proteomes" id="UP001321741">
    <property type="component" value="Chromosome"/>
</dbReference>
<name>A0ABN6SMB8_9LACO</name>
<accession>A0ABN6SMB8</accession>
<dbReference type="EMBL" id="AP026803">
    <property type="protein sequence ID" value="BDR60201.1"/>
    <property type="molecule type" value="Genomic_DNA"/>
</dbReference>
<evidence type="ECO:0000313" key="1">
    <source>
        <dbReference type="EMBL" id="BDR60201.1"/>
    </source>
</evidence>
<reference evidence="1 2" key="1">
    <citation type="journal article" date="2023" name="Microbiol. Spectr.">
        <title>Symbiosis of Carpenter Bees with Uncharacterized Lactic Acid Bacteria Showing NAD Auxotrophy.</title>
        <authorList>
            <person name="Kawasaki S."/>
            <person name="Ozawa K."/>
            <person name="Mori T."/>
            <person name="Yamamoto A."/>
            <person name="Ito M."/>
            <person name="Ohkuma M."/>
            <person name="Sakamoto M."/>
            <person name="Matsutani M."/>
        </authorList>
    </citation>
    <scope>NUCLEOTIDE SEQUENCE [LARGE SCALE GENOMIC DNA]</scope>
    <source>
        <strain evidence="1 2">Kim32-2</strain>
    </source>
</reference>
<dbReference type="RefSeq" id="WP_317637913.1">
    <property type="nucleotide sequence ID" value="NZ_AP026803.1"/>
</dbReference>
<evidence type="ECO:0000313" key="2">
    <source>
        <dbReference type="Proteomes" id="UP001321741"/>
    </source>
</evidence>
<protein>
    <submittedName>
        <fullName evidence="1">Uncharacterized protein</fullName>
    </submittedName>
</protein>
<organism evidence="1 2">
    <name type="scientific">Lactobacillus xylocopicola</name>
    <dbReference type="NCBI Taxonomy" id="2976676"/>
    <lineage>
        <taxon>Bacteria</taxon>
        <taxon>Bacillati</taxon>
        <taxon>Bacillota</taxon>
        <taxon>Bacilli</taxon>
        <taxon>Lactobacillales</taxon>
        <taxon>Lactobacillaceae</taxon>
        <taxon>Lactobacillus</taxon>
    </lineage>
</organism>
<sequence>MRLTDFLQLTNDLNKQTTLYLTLADRVRPLTSLKISSRACVLYPGTSPMTLTKLTRLVINLHDRNLPLAIQGEGEQVPVYGIQIRPESNSIRLT</sequence>
<keyword evidence="2" id="KW-1185">Reference proteome</keyword>
<proteinExistence type="predicted"/>
<gene>
    <name evidence="1" type="ORF">KIM322_04620</name>
</gene>